<evidence type="ECO:0008006" key="4">
    <source>
        <dbReference type="Google" id="ProtNLM"/>
    </source>
</evidence>
<reference evidence="2 3" key="1">
    <citation type="submission" date="2016-11" db="EMBL/GenBank/DDBJ databases">
        <title>Draft Genome Sequences of Nine Cyanobacterial Strains from Diverse Habitats.</title>
        <authorList>
            <person name="Zhu T."/>
            <person name="Hou S."/>
            <person name="Lu X."/>
            <person name="Hess W.R."/>
        </authorList>
    </citation>
    <scope>NUCLEOTIDE SEQUENCE [LARGE SCALE GENOMIC DNA]</scope>
    <source>
        <strain evidence="2 3">NIES-592</strain>
    </source>
</reference>
<evidence type="ECO:0000313" key="3">
    <source>
        <dbReference type="Proteomes" id="UP000186391"/>
    </source>
</evidence>
<gene>
    <name evidence="2" type="ORF">NIES592_04150</name>
</gene>
<sequence>MTTKKSFLQPLDRVAIALMLLLILVIGLIISQGDVVRVRVREFTWKHLQSEEKDISVTNFTTQNQKIGSEYKAFVLTFSRPMDTKSVEENLKIEPPLAGTFSWAGRRMGYSFITPAPYGTTYKVSLEGAKDKFATQEKTNKTIQPFQTTFSTRDRVILYIGASNEDQGRLVLYNLTQEQKKILTPKDLIVTDFKPFPDGQKILFSARPADSQDLLSAQLYTVTTGFSTPHQTKTEPAAKVDLLLDNKEYQNLKFDVSPDGQTIVVQRGKKDNPGDFGLWFMPVTSDGSDKKPTPQRLQSQPGGDFMITPDSKAVAIAQGQGTAILPLQKDGTKPLDFFPQFGLVQAFSGDGSQAAMVKFNTDYTRDLFLVTNQGVQKKLLSTTGSIVNCQFDAASPTLYCLLTQLLPGEYYQEQPYLIAIDIKTGEQKPLFVLRPDQRNVQMSLSPDGLGLLFDQIQTQTNPTTTPNAPFLTTDDGETIATSNLWLMPLLPIADAQASADLKPEQLPLTGFYPRWLP</sequence>
<dbReference type="AlphaFoldDB" id="A0A1U7H423"/>
<name>A0A1U7H423_9CYAN</name>
<accession>A0A1U7H423</accession>
<dbReference type="Gene3D" id="2.120.10.30">
    <property type="entry name" value="TolB, C-terminal domain"/>
    <property type="match status" value="1"/>
</dbReference>
<dbReference type="OrthoDB" id="475437at2"/>
<protein>
    <recommendedName>
        <fullName evidence="4">SbsA Ig-like domain-containing protein</fullName>
    </recommendedName>
</protein>
<dbReference type="Gene3D" id="2.60.40.3710">
    <property type="match status" value="1"/>
</dbReference>
<proteinExistence type="predicted"/>
<dbReference type="RefSeq" id="WP_073555309.1">
    <property type="nucleotide sequence ID" value="NZ_MRCA01000002.1"/>
</dbReference>
<keyword evidence="3" id="KW-1185">Reference proteome</keyword>
<evidence type="ECO:0000256" key="1">
    <source>
        <dbReference type="SAM" id="MobiDB-lite"/>
    </source>
</evidence>
<dbReference type="InterPro" id="IPR011042">
    <property type="entry name" value="6-blade_b-propeller_TolB-like"/>
</dbReference>
<dbReference type="Proteomes" id="UP000186391">
    <property type="component" value="Unassembled WGS sequence"/>
</dbReference>
<dbReference type="EMBL" id="MRCA01000002">
    <property type="protein sequence ID" value="OKH15860.1"/>
    <property type="molecule type" value="Genomic_DNA"/>
</dbReference>
<comment type="caution">
    <text evidence="2">The sequence shown here is derived from an EMBL/GenBank/DDBJ whole genome shotgun (WGS) entry which is preliminary data.</text>
</comment>
<feature type="region of interest" description="Disordered" evidence="1">
    <location>
        <begin position="284"/>
        <end position="303"/>
    </location>
</feature>
<dbReference type="SUPFAM" id="SSF82171">
    <property type="entry name" value="DPP6 N-terminal domain-like"/>
    <property type="match status" value="1"/>
</dbReference>
<evidence type="ECO:0000313" key="2">
    <source>
        <dbReference type="EMBL" id="OKH15860.1"/>
    </source>
</evidence>
<organism evidence="2 3">
    <name type="scientific">Fischerella major NIES-592</name>
    <dbReference type="NCBI Taxonomy" id="210994"/>
    <lineage>
        <taxon>Bacteria</taxon>
        <taxon>Bacillati</taxon>
        <taxon>Cyanobacteriota</taxon>
        <taxon>Cyanophyceae</taxon>
        <taxon>Nostocales</taxon>
        <taxon>Hapalosiphonaceae</taxon>
        <taxon>Fischerella</taxon>
    </lineage>
</organism>